<feature type="compositionally biased region" description="Polar residues" evidence="1">
    <location>
        <begin position="294"/>
        <end position="305"/>
    </location>
</feature>
<feature type="chain" id="PRO_5045981853" evidence="2">
    <location>
        <begin position="22"/>
        <end position="728"/>
    </location>
</feature>
<feature type="compositionally biased region" description="Low complexity" evidence="1">
    <location>
        <begin position="399"/>
        <end position="416"/>
    </location>
</feature>
<feature type="compositionally biased region" description="Polar residues" evidence="1">
    <location>
        <begin position="96"/>
        <end position="126"/>
    </location>
</feature>
<accession>A0ABM3N1U6</accession>
<sequence>MANRIILLCFFYICLSVSTDCRKFGGSRSSGRSGGGRSWGSYSHKPSTSRLHETAISRPTYNYHYPASSSRLSGDVINRPETSLSISSPTIFGSGLQNKPSSSYNQQSVFRSSGLSGHSYPASSGLSGDDNKKPLLQQGSSHYNHNYPISRTGLSGGSNYKPLASSVLPKGDHNYPLSNLGLSGDSVNTRSPPLKLSQNKPSSPQGSSYSSHNYPISSTGLSGVSSYKPPLSSVPLKTNYSYPSSLSGLSGSNNKKPTGQEYPPSLTGLSGANKPVILTHDSGIRPSYPIATGLSGNSPNTQPQSHPIPLPKPNGSIGTAHIATYSNSRPLSNVSLSGFGSKYPSSSSGMSGSGPYKPPIPTTTSKFGTGHIYPMSSTGLSGISNNSSPLIAKLDSSHVYSTSSSSGSGHSYPQSPTRLSGAGHPQYTSTPGFGHGYPSAATGLSGSGNNLSPGVHSSRSHNWYNTNTGNLNGHIHTNGNTHYGKTYNIPHYSVPSYYSSPQYVYINEYRNSGSRYSDLLIGLAIYNIGRSHSHYHDHYYYDDYYRRRYESLNSYTSLTNTRPKDSAICTLKVKEDNNIVKILRIPCEIVSTFTKDAVNETKSQSYMNQTVCVTNVTTVNSTNENMTLANSTLFNVTVVNGTVCTSTVNTTDPLSIKGPPVSSTKMECVVEIQTKDRYLQNNVDCNVLLEYAKMPEPKKKESIIMPSRQKLKSWLAKPPWWMSLFISV</sequence>
<protein>
    <submittedName>
        <fullName evidence="4">Corneodesmosin-like</fullName>
    </submittedName>
</protein>
<feature type="compositionally biased region" description="Polar residues" evidence="1">
    <location>
        <begin position="176"/>
        <end position="201"/>
    </location>
</feature>
<feature type="compositionally biased region" description="Low complexity" evidence="1">
    <location>
        <begin position="443"/>
        <end position="452"/>
    </location>
</feature>
<feature type="region of interest" description="Disordered" evidence="1">
    <location>
        <begin position="25"/>
        <end position="51"/>
    </location>
</feature>
<feature type="compositionally biased region" description="Low complexity" evidence="1">
    <location>
        <begin position="245"/>
        <end position="256"/>
    </location>
</feature>
<feature type="compositionally biased region" description="Low complexity" evidence="1">
    <location>
        <begin position="202"/>
        <end position="214"/>
    </location>
</feature>
<feature type="region of interest" description="Disordered" evidence="1">
    <location>
        <begin position="176"/>
        <end position="214"/>
    </location>
</feature>
<organism evidence="3 4">
    <name type="scientific">Galleria mellonella</name>
    <name type="common">Greater wax moth</name>
    <dbReference type="NCBI Taxonomy" id="7137"/>
    <lineage>
        <taxon>Eukaryota</taxon>
        <taxon>Metazoa</taxon>
        <taxon>Ecdysozoa</taxon>
        <taxon>Arthropoda</taxon>
        <taxon>Hexapoda</taxon>
        <taxon>Insecta</taxon>
        <taxon>Pterygota</taxon>
        <taxon>Neoptera</taxon>
        <taxon>Endopterygota</taxon>
        <taxon>Lepidoptera</taxon>
        <taxon>Glossata</taxon>
        <taxon>Ditrysia</taxon>
        <taxon>Pyraloidea</taxon>
        <taxon>Pyralidae</taxon>
        <taxon>Galleriinae</taxon>
        <taxon>Galleria</taxon>
    </lineage>
</organism>
<dbReference type="GeneID" id="128202199"/>
<keyword evidence="3" id="KW-1185">Reference proteome</keyword>
<evidence type="ECO:0000313" key="4">
    <source>
        <dbReference type="RefSeq" id="XP_052757565.1"/>
    </source>
</evidence>
<feature type="compositionally biased region" description="Polar residues" evidence="1">
    <location>
        <begin position="137"/>
        <end position="153"/>
    </location>
</feature>
<dbReference type="Proteomes" id="UP001652740">
    <property type="component" value="Unplaced"/>
</dbReference>
<evidence type="ECO:0000256" key="1">
    <source>
        <dbReference type="SAM" id="MobiDB-lite"/>
    </source>
</evidence>
<feature type="region of interest" description="Disordered" evidence="1">
    <location>
        <begin position="399"/>
        <end position="463"/>
    </location>
</feature>
<gene>
    <name evidence="4" type="primary">LOC128202199</name>
</gene>
<feature type="signal peptide" evidence="2">
    <location>
        <begin position="1"/>
        <end position="21"/>
    </location>
</feature>
<feature type="region of interest" description="Disordered" evidence="1">
    <location>
        <begin position="96"/>
        <end position="155"/>
    </location>
</feature>
<reference evidence="4" key="1">
    <citation type="submission" date="2025-08" db="UniProtKB">
        <authorList>
            <consortium name="RefSeq"/>
        </authorList>
    </citation>
    <scope>IDENTIFICATION</scope>
    <source>
        <tissue evidence="4">Whole larvae</tissue>
    </source>
</reference>
<name>A0ABM3N1U6_GALME</name>
<dbReference type="RefSeq" id="XP_052757565.1">
    <property type="nucleotide sequence ID" value="XM_052901605.1"/>
</dbReference>
<evidence type="ECO:0000313" key="3">
    <source>
        <dbReference type="Proteomes" id="UP001652740"/>
    </source>
</evidence>
<feature type="region of interest" description="Disordered" evidence="1">
    <location>
        <begin position="245"/>
        <end position="320"/>
    </location>
</feature>
<keyword evidence="2" id="KW-0732">Signal</keyword>
<proteinExistence type="predicted"/>
<evidence type="ECO:0000256" key="2">
    <source>
        <dbReference type="SAM" id="SignalP"/>
    </source>
</evidence>